<name>A0ABQ3XFE6_9ACTN</name>
<dbReference type="RefSeq" id="WP_203799711.1">
    <property type="nucleotide sequence ID" value="NZ_BAAAQE010000092.1"/>
</dbReference>
<dbReference type="InterPro" id="IPR022536">
    <property type="entry name" value="EspC"/>
</dbReference>
<proteinExistence type="predicted"/>
<dbReference type="Pfam" id="PF10824">
    <property type="entry name" value="T7SS_ESX_EspC"/>
    <property type="match status" value="1"/>
</dbReference>
<dbReference type="Proteomes" id="UP000612282">
    <property type="component" value="Unassembled WGS sequence"/>
</dbReference>
<evidence type="ECO:0000313" key="1">
    <source>
        <dbReference type="EMBL" id="GID57217.1"/>
    </source>
</evidence>
<keyword evidence="2" id="KW-1185">Reference proteome</keyword>
<dbReference type="EMBL" id="BOMG01000070">
    <property type="protein sequence ID" value="GID57217.1"/>
    <property type="molecule type" value="Genomic_DNA"/>
</dbReference>
<evidence type="ECO:0000313" key="2">
    <source>
        <dbReference type="Proteomes" id="UP000612282"/>
    </source>
</evidence>
<organism evidence="1 2">
    <name type="scientific">Actinoplanes couchii</name>
    <dbReference type="NCBI Taxonomy" id="403638"/>
    <lineage>
        <taxon>Bacteria</taxon>
        <taxon>Bacillati</taxon>
        <taxon>Actinomycetota</taxon>
        <taxon>Actinomycetes</taxon>
        <taxon>Micromonosporales</taxon>
        <taxon>Micromonosporaceae</taxon>
        <taxon>Actinoplanes</taxon>
    </lineage>
</organism>
<comment type="caution">
    <text evidence="1">The sequence shown here is derived from an EMBL/GenBank/DDBJ whole genome shotgun (WGS) entry which is preliminary data.</text>
</comment>
<reference evidence="1 2" key="1">
    <citation type="submission" date="2021-01" db="EMBL/GenBank/DDBJ databases">
        <title>Whole genome shotgun sequence of Actinoplanes couchii NBRC 106145.</title>
        <authorList>
            <person name="Komaki H."/>
            <person name="Tamura T."/>
        </authorList>
    </citation>
    <scope>NUCLEOTIDE SEQUENCE [LARGE SCALE GENOMIC DNA]</scope>
    <source>
        <strain evidence="1 2">NBRC 106145</strain>
    </source>
</reference>
<protein>
    <recommendedName>
        <fullName evidence="3">ESX-1 secretion-associated protein</fullName>
    </recommendedName>
</protein>
<evidence type="ECO:0008006" key="3">
    <source>
        <dbReference type="Google" id="ProtNLM"/>
    </source>
</evidence>
<accession>A0ABQ3XFE6</accession>
<sequence>MADGYGVTPDELRRHAAHLDVIAGELDEIKQAGGAVVPAPDSYGRLCVVVPDLLGRLQAPLTAAIGAAGQSVRDTAGTVRGVADSYEAADEATAAAIRGG</sequence>
<gene>
    <name evidence="1" type="ORF">Aco03nite_056210</name>
</gene>